<feature type="region of interest" description="Disordered" evidence="1">
    <location>
        <begin position="15"/>
        <end position="35"/>
    </location>
</feature>
<dbReference type="AlphaFoldDB" id="A0A8X7BS04"/>
<name>A0A8X7BS04_9ARAC</name>
<protein>
    <submittedName>
        <fullName evidence="2">Uncharacterized protein</fullName>
    </submittedName>
</protein>
<dbReference type="Proteomes" id="UP000886998">
    <property type="component" value="Unassembled WGS sequence"/>
</dbReference>
<evidence type="ECO:0000313" key="3">
    <source>
        <dbReference type="Proteomes" id="UP000886998"/>
    </source>
</evidence>
<feature type="compositionally biased region" description="Basic and acidic residues" evidence="1">
    <location>
        <begin position="15"/>
        <end position="27"/>
    </location>
</feature>
<reference evidence="2" key="1">
    <citation type="submission" date="2020-08" db="EMBL/GenBank/DDBJ databases">
        <title>Multicomponent nature underlies the extraordinary mechanical properties of spider dragline silk.</title>
        <authorList>
            <person name="Kono N."/>
            <person name="Nakamura H."/>
            <person name="Mori M."/>
            <person name="Yoshida Y."/>
            <person name="Ohtoshi R."/>
            <person name="Malay A.D."/>
            <person name="Moran D.A.P."/>
            <person name="Tomita M."/>
            <person name="Numata K."/>
            <person name="Arakawa K."/>
        </authorList>
    </citation>
    <scope>NUCLEOTIDE SEQUENCE</scope>
</reference>
<comment type="caution">
    <text evidence="2">The sequence shown here is derived from an EMBL/GenBank/DDBJ whole genome shotgun (WGS) entry which is preliminary data.</text>
</comment>
<organism evidence="2 3">
    <name type="scientific">Trichonephila inaurata madagascariensis</name>
    <dbReference type="NCBI Taxonomy" id="2747483"/>
    <lineage>
        <taxon>Eukaryota</taxon>
        <taxon>Metazoa</taxon>
        <taxon>Ecdysozoa</taxon>
        <taxon>Arthropoda</taxon>
        <taxon>Chelicerata</taxon>
        <taxon>Arachnida</taxon>
        <taxon>Araneae</taxon>
        <taxon>Araneomorphae</taxon>
        <taxon>Entelegynae</taxon>
        <taxon>Araneoidea</taxon>
        <taxon>Nephilidae</taxon>
        <taxon>Trichonephila</taxon>
        <taxon>Trichonephila inaurata</taxon>
    </lineage>
</organism>
<dbReference type="EMBL" id="BMAV01001923">
    <property type="protein sequence ID" value="GFY40487.1"/>
    <property type="molecule type" value="Genomic_DNA"/>
</dbReference>
<evidence type="ECO:0000313" key="2">
    <source>
        <dbReference type="EMBL" id="GFY40487.1"/>
    </source>
</evidence>
<sequence length="76" mass="8145">MEADITLKKKPFVKDRSGGRCAGDKGHAIGNTQERNTPGKSITTFFICFPSVLQFPLHPNKLLALGLMGTGGTTNL</sequence>
<keyword evidence="3" id="KW-1185">Reference proteome</keyword>
<accession>A0A8X7BS04</accession>
<proteinExistence type="predicted"/>
<gene>
    <name evidence="2" type="ORF">TNIN_7351</name>
</gene>
<evidence type="ECO:0000256" key="1">
    <source>
        <dbReference type="SAM" id="MobiDB-lite"/>
    </source>
</evidence>